<organism evidence="2 3">
    <name type="scientific">Duganella lactea</name>
    <dbReference type="NCBI Taxonomy" id="2692173"/>
    <lineage>
        <taxon>Bacteria</taxon>
        <taxon>Pseudomonadati</taxon>
        <taxon>Pseudomonadota</taxon>
        <taxon>Betaproteobacteria</taxon>
        <taxon>Burkholderiales</taxon>
        <taxon>Oxalobacteraceae</taxon>
        <taxon>Telluria group</taxon>
        <taxon>Duganella</taxon>
    </lineage>
</organism>
<dbReference type="RefSeq" id="WP_161018638.1">
    <property type="nucleotide sequence ID" value="NZ_WWCP01000003.1"/>
</dbReference>
<evidence type="ECO:0000313" key="3">
    <source>
        <dbReference type="Proteomes" id="UP000474565"/>
    </source>
</evidence>
<dbReference type="Pfam" id="PF05076">
    <property type="entry name" value="SUFU"/>
    <property type="match status" value="1"/>
</dbReference>
<dbReference type="InterPro" id="IPR020941">
    <property type="entry name" value="SUFU-like_domain"/>
</dbReference>
<evidence type="ECO:0000313" key="2">
    <source>
        <dbReference type="EMBL" id="MYM81416.1"/>
    </source>
</evidence>
<comment type="caution">
    <text evidence="2">The sequence shown here is derived from an EMBL/GenBank/DDBJ whole genome shotgun (WGS) entry which is preliminary data.</text>
</comment>
<proteinExistence type="predicted"/>
<reference evidence="2 3" key="1">
    <citation type="submission" date="2019-12" db="EMBL/GenBank/DDBJ databases">
        <title>Novel species isolated from a subtropical stream in China.</title>
        <authorList>
            <person name="Lu H."/>
        </authorList>
    </citation>
    <scope>NUCLEOTIDE SEQUENCE [LARGE SCALE GENOMIC DNA]</scope>
    <source>
        <strain evidence="2 3">FT50W</strain>
    </source>
</reference>
<sequence>MNKEFEREWLLALEKRFGVEATIAQITLENQPRMLIYYFQDFPAKGMLTAVTAGLSSASHPDWQYGKPELCFALNTSDSKWGTAAGYLAQVFFNQKPFGYESSFAMQQPMSGDSAMNACFVHRPAFLNNEQIKFELKDRTIFLAGLFPLYPEEISLYESQGVQNFWNTPGFDPYNPRRANLALQG</sequence>
<dbReference type="EMBL" id="WWCP01000003">
    <property type="protein sequence ID" value="MYM81416.1"/>
    <property type="molecule type" value="Genomic_DNA"/>
</dbReference>
<accession>A0A6L8MI24</accession>
<dbReference type="Proteomes" id="UP000474565">
    <property type="component" value="Unassembled WGS sequence"/>
</dbReference>
<feature type="domain" description="Suppressor of fused-like" evidence="1">
    <location>
        <begin position="33"/>
        <end position="167"/>
    </location>
</feature>
<gene>
    <name evidence="2" type="ORF">GTP44_05515</name>
</gene>
<name>A0A6L8MI24_9BURK</name>
<evidence type="ECO:0000259" key="1">
    <source>
        <dbReference type="Pfam" id="PF05076"/>
    </source>
</evidence>
<protein>
    <recommendedName>
        <fullName evidence="1">Suppressor of fused-like domain-containing protein</fullName>
    </recommendedName>
</protein>
<dbReference type="AlphaFoldDB" id="A0A6L8MI24"/>